<dbReference type="GO" id="GO:0016787">
    <property type="term" value="F:hydrolase activity"/>
    <property type="evidence" value="ECO:0007669"/>
    <property type="project" value="UniProtKB-KW"/>
</dbReference>
<dbReference type="AlphaFoldDB" id="A0AAD9KM08"/>
<dbReference type="GO" id="GO:0004519">
    <property type="term" value="F:endonuclease activity"/>
    <property type="evidence" value="ECO:0007669"/>
    <property type="project" value="UniProtKB-KW"/>
</dbReference>
<keyword evidence="10" id="KW-0862">Zinc</keyword>
<feature type="active site" evidence="14">
    <location>
        <position position="205"/>
    </location>
</feature>
<feature type="compositionally biased region" description="Basic and acidic residues" evidence="15">
    <location>
        <begin position="620"/>
        <end position="632"/>
    </location>
</feature>
<evidence type="ECO:0000256" key="5">
    <source>
        <dbReference type="ARBA" id="ARBA00022723"/>
    </source>
</evidence>
<dbReference type="Pfam" id="PF00023">
    <property type="entry name" value="Ank"/>
    <property type="match status" value="1"/>
</dbReference>
<dbReference type="Pfam" id="PF18826">
    <property type="entry name" value="bVLRF1"/>
    <property type="match status" value="1"/>
</dbReference>
<evidence type="ECO:0000256" key="10">
    <source>
        <dbReference type="ARBA" id="ARBA00022833"/>
    </source>
</evidence>
<feature type="region of interest" description="Disordered" evidence="15">
    <location>
        <begin position="64"/>
        <end position="110"/>
    </location>
</feature>
<dbReference type="InterPro" id="IPR041540">
    <property type="entry name" value="VATC"/>
</dbReference>
<keyword evidence="12" id="KW-0175">Coiled coil</keyword>
<feature type="compositionally biased region" description="Basic and acidic residues" evidence="15">
    <location>
        <begin position="401"/>
        <end position="424"/>
    </location>
</feature>
<keyword evidence="11 13" id="KW-0040">ANK repeat</keyword>
<comment type="subcellular location">
    <subcellularLocation>
        <location evidence="1">Cytoplasm</location>
    </subcellularLocation>
</comment>
<evidence type="ECO:0000256" key="8">
    <source>
        <dbReference type="ARBA" id="ARBA00022771"/>
    </source>
</evidence>
<feature type="region of interest" description="Disordered" evidence="15">
    <location>
        <begin position="202"/>
        <end position="221"/>
    </location>
</feature>
<evidence type="ECO:0000256" key="14">
    <source>
        <dbReference type="PROSITE-ProRule" id="PRU01389"/>
    </source>
</evidence>
<comment type="domain">
    <text evidence="14">The VLRF1 domain mediates binding to the 60S ribosomal subunit.</text>
</comment>
<evidence type="ECO:0000256" key="7">
    <source>
        <dbReference type="ARBA" id="ARBA00022759"/>
    </source>
</evidence>
<comment type="similarity">
    <text evidence="2 14">Belongs to the ANKZF1/VMS1 family.</text>
</comment>
<evidence type="ECO:0000313" key="17">
    <source>
        <dbReference type="EMBL" id="KAK2173751.1"/>
    </source>
</evidence>
<evidence type="ECO:0000256" key="1">
    <source>
        <dbReference type="ARBA" id="ARBA00004496"/>
    </source>
</evidence>
<dbReference type="PANTHER" id="PTHR16036">
    <property type="entry name" value="ANKYRIN REPEAT AND ZINC FINGER DOMAIN-CONTAINING PROTEIN 1"/>
    <property type="match status" value="1"/>
</dbReference>
<evidence type="ECO:0000256" key="2">
    <source>
        <dbReference type="ARBA" id="ARBA00009262"/>
    </source>
</evidence>
<evidence type="ECO:0000256" key="12">
    <source>
        <dbReference type="ARBA" id="ARBA00023054"/>
    </source>
</evidence>
<dbReference type="InterPro" id="IPR041175">
    <property type="entry name" value="VLRF1/Vms1"/>
</dbReference>
<dbReference type="PROSITE" id="PS52044">
    <property type="entry name" value="VLRF1"/>
    <property type="match status" value="1"/>
</dbReference>
<keyword evidence="8" id="KW-0863">Zinc-finger</keyword>
<keyword evidence="5" id="KW-0479">Metal-binding</keyword>
<feature type="region of interest" description="Disordered" evidence="15">
    <location>
        <begin position="315"/>
        <end position="341"/>
    </location>
</feature>
<evidence type="ECO:0000256" key="13">
    <source>
        <dbReference type="PROSITE-ProRule" id="PRU00023"/>
    </source>
</evidence>
<evidence type="ECO:0000256" key="11">
    <source>
        <dbReference type="ARBA" id="ARBA00023043"/>
    </source>
</evidence>
<feature type="compositionally biased region" description="Low complexity" evidence="15">
    <location>
        <begin position="64"/>
        <end position="81"/>
    </location>
</feature>
<dbReference type="GO" id="GO:0005737">
    <property type="term" value="C:cytoplasm"/>
    <property type="evidence" value="ECO:0007669"/>
    <property type="project" value="UniProtKB-SubCell"/>
</dbReference>
<feature type="compositionally biased region" description="Basic and acidic residues" evidence="15">
    <location>
        <begin position="84"/>
        <end position="93"/>
    </location>
</feature>
<feature type="compositionally biased region" description="Basic residues" evidence="15">
    <location>
        <begin position="610"/>
        <end position="619"/>
    </location>
</feature>
<keyword evidence="7 14" id="KW-0255">Endonuclease</keyword>
<feature type="region of interest" description="Disordered" evidence="15">
    <location>
        <begin position="389"/>
        <end position="424"/>
    </location>
</feature>
<evidence type="ECO:0000259" key="16">
    <source>
        <dbReference type="PROSITE" id="PS52044"/>
    </source>
</evidence>
<dbReference type="PROSITE" id="PS50088">
    <property type="entry name" value="ANK_REPEAT"/>
    <property type="match status" value="1"/>
</dbReference>
<dbReference type="SUPFAM" id="SSF57667">
    <property type="entry name" value="beta-beta-alpha zinc fingers"/>
    <property type="match status" value="1"/>
</dbReference>
<dbReference type="InterPro" id="IPR036770">
    <property type="entry name" value="Ankyrin_rpt-contain_sf"/>
</dbReference>
<evidence type="ECO:0000256" key="15">
    <source>
        <dbReference type="SAM" id="MobiDB-lite"/>
    </source>
</evidence>
<feature type="repeat" description="ANK" evidence="13">
    <location>
        <begin position="522"/>
        <end position="554"/>
    </location>
</feature>
<keyword evidence="4 14" id="KW-0540">Nuclease</keyword>
<reference evidence="17" key="1">
    <citation type="journal article" date="2023" name="Mol. Biol. Evol.">
        <title>Third-Generation Sequencing Reveals the Adaptive Role of the Epigenome in Three Deep-Sea Polychaetes.</title>
        <authorList>
            <person name="Perez M."/>
            <person name="Aroh O."/>
            <person name="Sun Y."/>
            <person name="Lan Y."/>
            <person name="Juniper S.K."/>
            <person name="Young C.R."/>
            <person name="Angers B."/>
            <person name="Qian P.Y."/>
        </authorList>
    </citation>
    <scope>NUCLEOTIDE SEQUENCE</scope>
    <source>
        <strain evidence="17">R07B-5</strain>
    </source>
</reference>
<feature type="compositionally biased region" description="Basic and acidic residues" evidence="15">
    <location>
        <begin position="598"/>
        <end position="609"/>
    </location>
</feature>
<dbReference type="GO" id="GO:0008270">
    <property type="term" value="F:zinc ion binding"/>
    <property type="evidence" value="ECO:0007669"/>
    <property type="project" value="UniProtKB-KW"/>
</dbReference>
<sequence length="710" mass="80010">MVAAVTENLSVSDRMFCSFCDTPFNDRRQQKSHYKSDWHRFNLKQKLKCQPTLSEELFEETMGDISSISGSGSDTSSSATDGESESRHSDKPKVKLSAVEREEESGSDMEGVVEGVGRLSPWVFFRNPQEELLSIHRVVLLHKKAPGHTPTQLVELATGLPGHMKWAVLMAGGGHFAAALFDGAQVVAHKTFHRYVVRAKRGTAQSTRDGQGNAPKSGGASLRRYNEAALTQEIQELLKTWSNQLRQCDRIFLRAPSFNRAIFFGGREAPLRKDDLRIRTIPIQTRRPTFHEVQRIHRLLATVRCHGRAFSVPRPVQLSPKKDAPVRNPPQTKPAETINKDDCPQGVVAEVLSPYSTVTVAPPSDQESSSDTEIQFSLHTLDTAHLKEYDCSVKPRRRKGKGENISRKTEPKQKEPPVMDESSRKLRNHLYTACKSCDLESLRKLLQDLCLEASSTEHCTDLEEQQNIDCSPSDGLEEQQNREGAIQVQSAKCERTDNVEKGTHTNIDNSKAGILNMTFGDGQRTLLHVTAEAGSIEMVSALLRAGADPMVKDKQGRTPYAVASNKHTRNEFRRFRTEFPDKYNYEEAKIPEALSQELEDKKKEREAARKRAQRKAKKERLKDQKAEEAKKLAETKETDRFLGLSDREKRALMAERRLLGQMSTQGDTAVVLSRCWQCGADISGKVPFEYLDFRFCSPRCLKQHRTSHKS</sequence>
<keyword evidence="9 14" id="KW-0378">Hydrolase</keyword>
<dbReference type="Proteomes" id="UP001209878">
    <property type="component" value="Unassembled WGS sequence"/>
</dbReference>
<dbReference type="InterPro" id="IPR002110">
    <property type="entry name" value="Ankyrin_rpt"/>
</dbReference>
<dbReference type="InterPro" id="IPR003604">
    <property type="entry name" value="Matrin/U1-like-C_Znf_C2H2"/>
</dbReference>
<accession>A0AAD9KM08</accession>
<organism evidence="17 18">
    <name type="scientific">Ridgeia piscesae</name>
    <name type="common">Tubeworm</name>
    <dbReference type="NCBI Taxonomy" id="27915"/>
    <lineage>
        <taxon>Eukaryota</taxon>
        <taxon>Metazoa</taxon>
        <taxon>Spiralia</taxon>
        <taxon>Lophotrochozoa</taxon>
        <taxon>Annelida</taxon>
        <taxon>Polychaeta</taxon>
        <taxon>Sedentaria</taxon>
        <taxon>Canalipalpata</taxon>
        <taxon>Sabellida</taxon>
        <taxon>Siboglinidae</taxon>
        <taxon>Ridgeia</taxon>
    </lineage>
</organism>
<evidence type="ECO:0000256" key="6">
    <source>
        <dbReference type="ARBA" id="ARBA00022737"/>
    </source>
</evidence>
<feature type="region of interest" description="Disordered" evidence="15">
    <location>
        <begin position="596"/>
        <end position="632"/>
    </location>
</feature>
<dbReference type="Pfam" id="PF18716">
    <property type="entry name" value="VATC"/>
    <property type="match status" value="1"/>
</dbReference>
<evidence type="ECO:0000313" key="18">
    <source>
        <dbReference type="Proteomes" id="UP001209878"/>
    </source>
</evidence>
<keyword evidence="3 14" id="KW-0963">Cytoplasm</keyword>
<gene>
    <name evidence="17" type="ORF">NP493_849g01024</name>
</gene>
<comment type="caution">
    <text evidence="17">The sequence shown here is derived from an EMBL/GenBank/DDBJ whole genome shotgun (WGS) entry which is preliminary data.</text>
</comment>
<name>A0AAD9KM08_RIDPI</name>
<keyword evidence="18" id="KW-1185">Reference proteome</keyword>
<dbReference type="Gene3D" id="1.25.40.20">
    <property type="entry name" value="Ankyrin repeat-containing domain"/>
    <property type="match status" value="1"/>
</dbReference>
<evidence type="ECO:0000256" key="4">
    <source>
        <dbReference type="ARBA" id="ARBA00022722"/>
    </source>
</evidence>
<dbReference type="SUPFAM" id="SSF48403">
    <property type="entry name" value="Ankyrin repeat"/>
    <property type="match status" value="1"/>
</dbReference>
<proteinExistence type="inferred from homology"/>
<keyword evidence="6" id="KW-0677">Repeat</keyword>
<feature type="domain" description="VLRF1" evidence="16">
    <location>
        <begin position="162"/>
        <end position="303"/>
    </location>
</feature>
<dbReference type="GO" id="GO:0003676">
    <property type="term" value="F:nucleic acid binding"/>
    <property type="evidence" value="ECO:0007669"/>
    <property type="project" value="InterPro"/>
</dbReference>
<dbReference type="InterPro" id="IPR047139">
    <property type="entry name" value="ANKZ1/VMS1"/>
</dbReference>
<dbReference type="GO" id="GO:0036503">
    <property type="term" value="P:ERAD pathway"/>
    <property type="evidence" value="ECO:0007669"/>
    <property type="project" value="TreeGrafter"/>
</dbReference>
<dbReference type="PROSITE" id="PS50297">
    <property type="entry name" value="ANK_REP_REGION"/>
    <property type="match status" value="1"/>
</dbReference>
<dbReference type="PANTHER" id="PTHR16036:SF2">
    <property type="entry name" value="TRNA ENDONUCLEASE ANKZF1"/>
    <property type="match status" value="1"/>
</dbReference>
<evidence type="ECO:0000256" key="9">
    <source>
        <dbReference type="ARBA" id="ARBA00022801"/>
    </source>
</evidence>
<dbReference type="InterPro" id="IPR036236">
    <property type="entry name" value="Znf_C2H2_sf"/>
</dbReference>
<protein>
    <recommendedName>
        <fullName evidence="16">VLRF1 domain-containing protein</fullName>
    </recommendedName>
</protein>
<dbReference type="SMART" id="SM00451">
    <property type="entry name" value="ZnF_U1"/>
    <property type="match status" value="1"/>
</dbReference>
<dbReference type="EMBL" id="JAODUO010000850">
    <property type="protein sequence ID" value="KAK2173751.1"/>
    <property type="molecule type" value="Genomic_DNA"/>
</dbReference>
<evidence type="ECO:0000256" key="3">
    <source>
        <dbReference type="ARBA" id="ARBA00022490"/>
    </source>
</evidence>